<keyword evidence="2" id="KW-1185">Reference proteome</keyword>
<sequence>MIADPQVTPLINHYKTPLPADRLDHVPASGERVVLGTVASLRVDGRYENAMRLNIPDLEQKVEAIAHSMNGCHFGRLDGRFSSEDALNRREFKIIELNGAGSEASEFRDPTLSLWRPIAASSPNRKPCSSWRPKCVMPATSQSASLLSFAHATAIEIDTPLPPSS</sequence>
<evidence type="ECO:0000313" key="1">
    <source>
        <dbReference type="EMBL" id="MBB2168000.1"/>
    </source>
</evidence>
<comment type="caution">
    <text evidence="1">The sequence shown here is derived from an EMBL/GenBank/DDBJ whole genome shotgun (WGS) entry which is preliminary data.</text>
</comment>
<protein>
    <submittedName>
        <fullName evidence="1">Uncharacterized protein</fullName>
    </submittedName>
</protein>
<evidence type="ECO:0000313" key="2">
    <source>
        <dbReference type="Proteomes" id="UP000559860"/>
    </source>
</evidence>
<dbReference type="EMBL" id="JABEQD010000003">
    <property type="protein sequence ID" value="MBB2168000.1"/>
    <property type="molecule type" value="Genomic_DNA"/>
</dbReference>
<name>A0A7W4NYV2_9PROT</name>
<proteinExistence type="predicted"/>
<dbReference type="RefSeq" id="WP_182985605.1">
    <property type="nucleotide sequence ID" value="NZ_JABEQD010000003.1"/>
</dbReference>
<dbReference type="AlphaFoldDB" id="A0A7W4NYV2"/>
<organism evidence="1 2">
    <name type="scientific">Gluconacetobacter aggeris</name>
    <dbReference type="NCBI Taxonomy" id="1286186"/>
    <lineage>
        <taxon>Bacteria</taxon>
        <taxon>Pseudomonadati</taxon>
        <taxon>Pseudomonadota</taxon>
        <taxon>Alphaproteobacteria</taxon>
        <taxon>Acetobacterales</taxon>
        <taxon>Acetobacteraceae</taxon>
        <taxon>Gluconacetobacter</taxon>
    </lineage>
</organism>
<reference evidence="1 2" key="1">
    <citation type="submission" date="2020-04" db="EMBL/GenBank/DDBJ databases">
        <title>Description of novel Gluconacetobacter.</title>
        <authorList>
            <person name="Sombolestani A."/>
        </authorList>
    </citation>
    <scope>NUCLEOTIDE SEQUENCE [LARGE SCALE GENOMIC DNA]</scope>
    <source>
        <strain evidence="1 2">LMG 27801</strain>
    </source>
</reference>
<accession>A0A7W4NYV2</accession>
<dbReference type="Proteomes" id="UP000559860">
    <property type="component" value="Unassembled WGS sequence"/>
</dbReference>
<gene>
    <name evidence="1" type="ORF">HLH36_06450</name>
</gene>